<dbReference type="InterPro" id="IPR045357">
    <property type="entry name" value="Aminopeptidase_N-like_N"/>
</dbReference>
<dbReference type="GO" id="GO:0006508">
    <property type="term" value="P:proteolysis"/>
    <property type="evidence" value="ECO:0007669"/>
    <property type="project" value="InterPro"/>
</dbReference>
<dbReference type="PRINTS" id="PR00756">
    <property type="entry name" value="ALADIPTASE"/>
</dbReference>
<name>A0AAV5V7M4_9BILA</name>
<evidence type="ECO:0000259" key="1">
    <source>
        <dbReference type="Pfam" id="PF17900"/>
    </source>
</evidence>
<dbReference type="Gene3D" id="2.60.40.1730">
    <property type="entry name" value="tricorn interacting facor f3 domain"/>
    <property type="match status" value="1"/>
</dbReference>
<dbReference type="Proteomes" id="UP001432322">
    <property type="component" value="Unassembled WGS sequence"/>
</dbReference>
<comment type="caution">
    <text evidence="2">The sequence shown here is derived from an EMBL/GenBank/DDBJ whole genome shotgun (WGS) entry which is preliminary data.</text>
</comment>
<dbReference type="GO" id="GO:0043171">
    <property type="term" value="P:peptide catabolic process"/>
    <property type="evidence" value="ECO:0007669"/>
    <property type="project" value="TreeGrafter"/>
</dbReference>
<organism evidence="2 3">
    <name type="scientific">Pristionchus fissidentatus</name>
    <dbReference type="NCBI Taxonomy" id="1538716"/>
    <lineage>
        <taxon>Eukaryota</taxon>
        <taxon>Metazoa</taxon>
        <taxon>Ecdysozoa</taxon>
        <taxon>Nematoda</taxon>
        <taxon>Chromadorea</taxon>
        <taxon>Rhabditida</taxon>
        <taxon>Rhabditina</taxon>
        <taxon>Diplogasteromorpha</taxon>
        <taxon>Diplogasteroidea</taxon>
        <taxon>Neodiplogasteridae</taxon>
        <taxon>Pristionchus</taxon>
    </lineage>
</organism>
<evidence type="ECO:0000313" key="3">
    <source>
        <dbReference type="Proteomes" id="UP001432322"/>
    </source>
</evidence>
<dbReference type="Pfam" id="PF17900">
    <property type="entry name" value="Peptidase_M1_N"/>
    <property type="match status" value="1"/>
</dbReference>
<protein>
    <recommendedName>
        <fullName evidence="1">Aminopeptidase N-like N-terminal domain-containing protein</fullName>
    </recommendedName>
</protein>
<proteinExistence type="predicted"/>
<dbReference type="GO" id="GO:0005737">
    <property type="term" value="C:cytoplasm"/>
    <property type="evidence" value="ECO:0007669"/>
    <property type="project" value="TreeGrafter"/>
</dbReference>
<dbReference type="SUPFAM" id="SSF63737">
    <property type="entry name" value="Leukotriene A4 hydrolase N-terminal domain"/>
    <property type="match status" value="1"/>
</dbReference>
<keyword evidence="3" id="KW-1185">Reference proteome</keyword>
<dbReference type="InterPro" id="IPR001930">
    <property type="entry name" value="Peptidase_M1"/>
</dbReference>
<dbReference type="PANTHER" id="PTHR11533">
    <property type="entry name" value="PROTEASE M1 ZINC METALLOPROTEASE"/>
    <property type="match status" value="1"/>
</dbReference>
<dbReference type="PANTHER" id="PTHR11533:SF299">
    <property type="entry name" value="AMINOPEPTIDASE"/>
    <property type="match status" value="1"/>
</dbReference>
<dbReference type="EMBL" id="BTSY01000002">
    <property type="protein sequence ID" value="GMT14277.1"/>
    <property type="molecule type" value="Genomic_DNA"/>
</dbReference>
<dbReference type="GO" id="GO:0005615">
    <property type="term" value="C:extracellular space"/>
    <property type="evidence" value="ECO:0007669"/>
    <property type="project" value="TreeGrafter"/>
</dbReference>
<sequence length="340" mass="38590">LSLLLISPSFTIQNDSEDDLPVYLKGIGWRDVEAELRKDLRLSNSIRPTRYEVRLNVSVRGYEGAEKSTFRGSVFILLNVSSPIDIIELHSVDLAIEKARILAVGEEVLSTGEVKYHPERETISIPSKRMIQKDEIVLLQIFYNGIVQMNGAGLYESWTTREDSNDPETPTISLVTSGEPTGARLWIPCFDEPDKKATFTLVVHHPKELSVYSNSFIQRSQSDRFSRKVTFFKRTNPLPTYLFALAVTKQKVATTDKYVKRHRQFRAIGKNKKSAIIEFISAFNAINSIKVFENVTYFPEKNDIIIVDDYPERSAMENPGLITAGRKAALEFDTLLHEIA</sequence>
<dbReference type="GO" id="GO:0008270">
    <property type="term" value="F:zinc ion binding"/>
    <property type="evidence" value="ECO:0007669"/>
    <property type="project" value="TreeGrafter"/>
</dbReference>
<feature type="domain" description="Aminopeptidase N-like N-terminal" evidence="1">
    <location>
        <begin position="48"/>
        <end position="242"/>
    </location>
</feature>
<dbReference type="GO" id="GO:0070006">
    <property type="term" value="F:metalloaminopeptidase activity"/>
    <property type="evidence" value="ECO:0007669"/>
    <property type="project" value="TreeGrafter"/>
</dbReference>
<feature type="non-terminal residue" evidence="2">
    <location>
        <position position="340"/>
    </location>
</feature>
<evidence type="ECO:0000313" key="2">
    <source>
        <dbReference type="EMBL" id="GMT14277.1"/>
    </source>
</evidence>
<dbReference type="InterPro" id="IPR042097">
    <property type="entry name" value="Aminopeptidase_N-like_N_sf"/>
</dbReference>
<reference evidence="2" key="1">
    <citation type="submission" date="2023-10" db="EMBL/GenBank/DDBJ databases">
        <title>Genome assembly of Pristionchus species.</title>
        <authorList>
            <person name="Yoshida K."/>
            <person name="Sommer R.J."/>
        </authorList>
    </citation>
    <scope>NUCLEOTIDE SEQUENCE</scope>
    <source>
        <strain evidence="2">RS5133</strain>
    </source>
</reference>
<dbReference type="InterPro" id="IPR050344">
    <property type="entry name" value="Peptidase_M1_aminopeptidases"/>
</dbReference>
<dbReference type="GO" id="GO:0042277">
    <property type="term" value="F:peptide binding"/>
    <property type="evidence" value="ECO:0007669"/>
    <property type="project" value="TreeGrafter"/>
</dbReference>
<gene>
    <name evidence="2" type="ORF">PFISCL1PPCAC_5574</name>
</gene>
<dbReference type="AlphaFoldDB" id="A0AAV5V7M4"/>
<feature type="non-terminal residue" evidence="2">
    <location>
        <position position="1"/>
    </location>
</feature>
<accession>A0AAV5V7M4</accession>
<dbReference type="GO" id="GO:0016020">
    <property type="term" value="C:membrane"/>
    <property type="evidence" value="ECO:0007669"/>
    <property type="project" value="TreeGrafter"/>
</dbReference>